<evidence type="ECO:0000256" key="2">
    <source>
        <dbReference type="ARBA" id="ARBA00022553"/>
    </source>
</evidence>
<evidence type="ECO:0000256" key="3">
    <source>
        <dbReference type="ARBA" id="ARBA00023015"/>
    </source>
</evidence>
<keyword evidence="3" id="KW-0805">Transcription regulation</keyword>
<dbReference type="PROSITE" id="PS00622">
    <property type="entry name" value="HTH_LUXR_1"/>
    <property type="match status" value="1"/>
</dbReference>
<accession>A0A8J8MJR2</accession>
<dbReference type="GO" id="GO:0006355">
    <property type="term" value="P:regulation of DNA-templated transcription"/>
    <property type="evidence" value="ECO:0007669"/>
    <property type="project" value="InterPro"/>
</dbReference>
<gene>
    <name evidence="10" type="ORF">HZI73_11880</name>
</gene>
<dbReference type="InterPro" id="IPR039420">
    <property type="entry name" value="WalR-like"/>
</dbReference>
<name>A0A8J8MJR2_9FIRM</name>
<dbReference type="SMART" id="SM00421">
    <property type="entry name" value="HTH_LUXR"/>
    <property type="match status" value="1"/>
</dbReference>
<protein>
    <recommendedName>
        <fullName evidence="1">Stage 0 sporulation protein A homolog</fullName>
    </recommendedName>
</protein>
<organism evidence="10 11">
    <name type="scientific">Vallitalea pronyensis</name>
    <dbReference type="NCBI Taxonomy" id="1348613"/>
    <lineage>
        <taxon>Bacteria</taxon>
        <taxon>Bacillati</taxon>
        <taxon>Bacillota</taxon>
        <taxon>Clostridia</taxon>
        <taxon>Lachnospirales</taxon>
        <taxon>Vallitaleaceae</taxon>
        <taxon>Vallitalea</taxon>
    </lineage>
</organism>
<dbReference type="AlphaFoldDB" id="A0A8J8MJR2"/>
<dbReference type="CDD" id="cd17535">
    <property type="entry name" value="REC_NarL-like"/>
    <property type="match status" value="1"/>
</dbReference>
<dbReference type="GO" id="GO:0003677">
    <property type="term" value="F:DNA binding"/>
    <property type="evidence" value="ECO:0007669"/>
    <property type="project" value="UniProtKB-KW"/>
</dbReference>
<dbReference type="Pfam" id="PF00196">
    <property type="entry name" value="GerE"/>
    <property type="match status" value="1"/>
</dbReference>
<dbReference type="Proteomes" id="UP000683246">
    <property type="component" value="Chromosome"/>
</dbReference>
<proteinExistence type="predicted"/>
<dbReference type="SMART" id="SM00448">
    <property type="entry name" value="REC"/>
    <property type="match status" value="1"/>
</dbReference>
<dbReference type="PRINTS" id="PR00038">
    <property type="entry name" value="HTHLUXR"/>
</dbReference>
<dbReference type="EMBL" id="CP058649">
    <property type="protein sequence ID" value="QUI22944.1"/>
    <property type="molecule type" value="Genomic_DNA"/>
</dbReference>
<evidence type="ECO:0000256" key="4">
    <source>
        <dbReference type="ARBA" id="ARBA00023125"/>
    </source>
</evidence>
<dbReference type="PANTHER" id="PTHR43214:SF40">
    <property type="entry name" value="TRANSCRIPTIONAL REGULATORY PROTEIN LNRK"/>
    <property type="match status" value="1"/>
</dbReference>
<keyword evidence="5" id="KW-0804">Transcription</keyword>
<dbReference type="InterPro" id="IPR001789">
    <property type="entry name" value="Sig_transdc_resp-reg_receiver"/>
</dbReference>
<dbReference type="SUPFAM" id="SSF52172">
    <property type="entry name" value="CheY-like"/>
    <property type="match status" value="1"/>
</dbReference>
<dbReference type="InterPro" id="IPR011006">
    <property type="entry name" value="CheY-like_superfamily"/>
</dbReference>
<dbReference type="KEGG" id="vpy:HZI73_11880"/>
<evidence type="ECO:0000259" key="8">
    <source>
        <dbReference type="PROSITE" id="PS50043"/>
    </source>
</evidence>
<dbReference type="InterPro" id="IPR000792">
    <property type="entry name" value="Tscrpt_reg_LuxR_C"/>
</dbReference>
<evidence type="ECO:0000256" key="7">
    <source>
        <dbReference type="PROSITE-ProRule" id="PRU00169"/>
    </source>
</evidence>
<dbReference type="PANTHER" id="PTHR43214">
    <property type="entry name" value="TWO-COMPONENT RESPONSE REGULATOR"/>
    <property type="match status" value="1"/>
</dbReference>
<feature type="domain" description="Response regulatory" evidence="9">
    <location>
        <begin position="2"/>
        <end position="118"/>
    </location>
</feature>
<evidence type="ECO:0000313" key="10">
    <source>
        <dbReference type="EMBL" id="QUI22944.1"/>
    </source>
</evidence>
<dbReference type="PROSITE" id="PS50110">
    <property type="entry name" value="RESPONSE_REGULATORY"/>
    <property type="match status" value="1"/>
</dbReference>
<keyword evidence="2 7" id="KW-0597">Phosphoprotein</keyword>
<reference evidence="10" key="1">
    <citation type="submission" date="2020-07" db="EMBL/GenBank/DDBJ databases">
        <title>Vallitalea pronyensis genome.</title>
        <authorList>
            <person name="Postec A."/>
        </authorList>
    </citation>
    <scope>NUCLEOTIDE SEQUENCE</scope>
    <source>
        <strain evidence="10">FatNI3</strain>
    </source>
</reference>
<dbReference type="InterPro" id="IPR016032">
    <property type="entry name" value="Sig_transdc_resp-reg_C-effctor"/>
</dbReference>
<comment type="function">
    <text evidence="6">May play the central regulatory role in sporulation. It may be an element of the effector pathway responsible for the activation of sporulation genes in response to nutritional stress. Spo0A may act in concert with spo0H (a sigma factor) to control the expression of some genes that are critical to the sporulation process.</text>
</comment>
<evidence type="ECO:0000256" key="6">
    <source>
        <dbReference type="ARBA" id="ARBA00024867"/>
    </source>
</evidence>
<sequence length="212" mass="23768">MRIMIVDDDTLVSDGLKILIETEEDMEVVGVAANGREAFEQCATQTPDIVLMDVRMPLVDGIEGTKMIKEKFPHIKVLVLTTFKDEAYIIEAIKNGAEGYLLKNQSADVIIESIRTLNKGTFVCEKGIMDVFKSMIHQKPKQQLDALDQYGLSAREIEILALIAKGLSNKEIGEMLYIGTGTVRNYITSILDKLQLRDRTQLAILYLKLHGH</sequence>
<evidence type="ECO:0000313" key="11">
    <source>
        <dbReference type="Proteomes" id="UP000683246"/>
    </source>
</evidence>
<dbReference type="Pfam" id="PF00072">
    <property type="entry name" value="Response_reg"/>
    <property type="match status" value="1"/>
</dbReference>
<dbReference type="PROSITE" id="PS50043">
    <property type="entry name" value="HTH_LUXR_2"/>
    <property type="match status" value="1"/>
</dbReference>
<dbReference type="SUPFAM" id="SSF46894">
    <property type="entry name" value="C-terminal effector domain of the bipartite response regulators"/>
    <property type="match status" value="1"/>
</dbReference>
<dbReference type="RefSeq" id="WP_212698440.1">
    <property type="nucleotide sequence ID" value="NZ_CP058649.1"/>
</dbReference>
<dbReference type="Gene3D" id="3.40.50.2300">
    <property type="match status" value="1"/>
</dbReference>
<feature type="domain" description="HTH luxR-type" evidence="8">
    <location>
        <begin position="145"/>
        <end position="210"/>
    </location>
</feature>
<dbReference type="InterPro" id="IPR058245">
    <property type="entry name" value="NreC/VraR/RcsB-like_REC"/>
</dbReference>
<evidence type="ECO:0000256" key="5">
    <source>
        <dbReference type="ARBA" id="ARBA00023163"/>
    </source>
</evidence>
<feature type="modified residue" description="4-aspartylphosphate" evidence="7">
    <location>
        <position position="53"/>
    </location>
</feature>
<dbReference type="GO" id="GO:0000160">
    <property type="term" value="P:phosphorelay signal transduction system"/>
    <property type="evidence" value="ECO:0007669"/>
    <property type="project" value="InterPro"/>
</dbReference>
<keyword evidence="11" id="KW-1185">Reference proteome</keyword>
<evidence type="ECO:0000259" key="9">
    <source>
        <dbReference type="PROSITE" id="PS50110"/>
    </source>
</evidence>
<keyword evidence="4" id="KW-0238">DNA-binding</keyword>
<evidence type="ECO:0000256" key="1">
    <source>
        <dbReference type="ARBA" id="ARBA00018672"/>
    </source>
</evidence>
<dbReference type="CDD" id="cd06170">
    <property type="entry name" value="LuxR_C_like"/>
    <property type="match status" value="1"/>
</dbReference>